<keyword evidence="3" id="KW-0808">Transferase</keyword>
<accession>A0A9D0ZHV6</accession>
<name>A0A9D0ZHV6_9FIRM</name>
<evidence type="ECO:0000256" key="3">
    <source>
        <dbReference type="ARBA" id="ARBA00022679"/>
    </source>
</evidence>
<evidence type="ECO:0000259" key="5">
    <source>
        <dbReference type="Pfam" id="PF00535"/>
    </source>
</evidence>
<evidence type="ECO:0000256" key="2">
    <source>
        <dbReference type="ARBA" id="ARBA00022676"/>
    </source>
</evidence>
<keyword evidence="2" id="KW-0328">Glycosyltransferase</keyword>
<protein>
    <submittedName>
        <fullName evidence="6">Glycosyltransferase family 2 protein</fullName>
    </submittedName>
</protein>
<keyword evidence="4" id="KW-0472">Membrane</keyword>
<feature type="domain" description="Glycosyltransferase 2-like" evidence="5">
    <location>
        <begin position="5"/>
        <end position="118"/>
    </location>
</feature>
<dbReference type="Proteomes" id="UP000886787">
    <property type="component" value="Unassembled WGS sequence"/>
</dbReference>
<sequence length="291" mass="33234">MESLTVFTPAYNRAHTLGRTYKSLCAQSNKDFIWMVVDDGSTDHTRQLVEGWKKENCGFKIVYIYKENGGMHTAHNTAYENITTPLNVCIDSDDIMAPGAVEKILSFWKAHGGDRYAGIIALDATFGNQVIGKDLGDLQETTVSGYYNRGGTGDKKLIYRTDIMKQYPPYPVYPGEKYFSLSYKYLLCDQDYKMLALNEIVCNVEYQPNGSSNTMLYQYKRNPNGWMQWRKIKMRYAVSAKAKFQNCVHYVSSAILAHKAHFVKESPQKALTFLALPFGLALYIYIQMKTR</sequence>
<reference evidence="6" key="2">
    <citation type="journal article" date="2021" name="PeerJ">
        <title>Extensive microbial diversity within the chicken gut microbiome revealed by metagenomics and culture.</title>
        <authorList>
            <person name="Gilroy R."/>
            <person name="Ravi A."/>
            <person name="Getino M."/>
            <person name="Pursley I."/>
            <person name="Horton D.L."/>
            <person name="Alikhan N.F."/>
            <person name="Baker D."/>
            <person name="Gharbi K."/>
            <person name="Hall N."/>
            <person name="Watson M."/>
            <person name="Adriaenssens E.M."/>
            <person name="Foster-Nyarko E."/>
            <person name="Jarju S."/>
            <person name="Secka A."/>
            <person name="Antonio M."/>
            <person name="Oren A."/>
            <person name="Chaudhuri R.R."/>
            <person name="La Ragione R."/>
            <person name="Hildebrand F."/>
            <person name="Pallen M.J."/>
        </authorList>
    </citation>
    <scope>NUCLEOTIDE SEQUENCE</scope>
    <source>
        <strain evidence="6">ChiSjej1B19-3389</strain>
    </source>
</reference>
<reference evidence="6" key="1">
    <citation type="submission" date="2020-10" db="EMBL/GenBank/DDBJ databases">
        <authorList>
            <person name="Gilroy R."/>
        </authorList>
    </citation>
    <scope>NUCLEOTIDE SEQUENCE</scope>
    <source>
        <strain evidence="6">ChiSjej1B19-3389</strain>
    </source>
</reference>
<dbReference type="EMBL" id="DVFW01000028">
    <property type="protein sequence ID" value="HIQ80877.1"/>
    <property type="molecule type" value="Genomic_DNA"/>
</dbReference>
<dbReference type="Gene3D" id="3.90.550.10">
    <property type="entry name" value="Spore Coat Polysaccharide Biosynthesis Protein SpsA, Chain A"/>
    <property type="match status" value="1"/>
</dbReference>
<gene>
    <name evidence="6" type="ORF">IAD32_06295</name>
</gene>
<proteinExistence type="inferred from homology"/>
<dbReference type="InterPro" id="IPR029044">
    <property type="entry name" value="Nucleotide-diphossugar_trans"/>
</dbReference>
<keyword evidence="4" id="KW-1133">Transmembrane helix</keyword>
<keyword evidence="4" id="KW-0812">Transmembrane</keyword>
<dbReference type="PANTHER" id="PTHR43630">
    <property type="entry name" value="POLY-BETA-1,6-N-ACETYL-D-GLUCOSAMINE SYNTHASE"/>
    <property type="match status" value="1"/>
</dbReference>
<evidence type="ECO:0000256" key="1">
    <source>
        <dbReference type="ARBA" id="ARBA00006739"/>
    </source>
</evidence>
<comment type="caution">
    <text evidence="6">The sequence shown here is derived from an EMBL/GenBank/DDBJ whole genome shotgun (WGS) entry which is preliminary data.</text>
</comment>
<dbReference type="InterPro" id="IPR001173">
    <property type="entry name" value="Glyco_trans_2-like"/>
</dbReference>
<dbReference type="CDD" id="cd00761">
    <property type="entry name" value="Glyco_tranf_GTA_type"/>
    <property type="match status" value="1"/>
</dbReference>
<feature type="transmembrane region" description="Helical" evidence="4">
    <location>
        <begin position="270"/>
        <end position="286"/>
    </location>
</feature>
<evidence type="ECO:0000313" key="7">
    <source>
        <dbReference type="Proteomes" id="UP000886787"/>
    </source>
</evidence>
<dbReference type="PANTHER" id="PTHR43630:SF1">
    <property type="entry name" value="POLY-BETA-1,6-N-ACETYL-D-GLUCOSAMINE SYNTHASE"/>
    <property type="match status" value="1"/>
</dbReference>
<evidence type="ECO:0000313" key="6">
    <source>
        <dbReference type="EMBL" id="HIQ80877.1"/>
    </source>
</evidence>
<comment type="similarity">
    <text evidence="1">Belongs to the glycosyltransferase 2 family.</text>
</comment>
<organism evidence="6 7">
    <name type="scientific">Candidatus Scatavimonas merdigallinarum</name>
    <dbReference type="NCBI Taxonomy" id="2840914"/>
    <lineage>
        <taxon>Bacteria</taxon>
        <taxon>Bacillati</taxon>
        <taxon>Bacillota</taxon>
        <taxon>Clostridia</taxon>
        <taxon>Eubacteriales</taxon>
        <taxon>Oscillospiraceae</taxon>
        <taxon>Oscillospiraceae incertae sedis</taxon>
        <taxon>Candidatus Scatavimonas</taxon>
    </lineage>
</organism>
<dbReference type="AlphaFoldDB" id="A0A9D0ZHV6"/>
<dbReference type="GO" id="GO:0016757">
    <property type="term" value="F:glycosyltransferase activity"/>
    <property type="evidence" value="ECO:0007669"/>
    <property type="project" value="UniProtKB-KW"/>
</dbReference>
<dbReference type="SUPFAM" id="SSF53448">
    <property type="entry name" value="Nucleotide-diphospho-sugar transferases"/>
    <property type="match status" value="1"/>
</dbReference>
<evidence type="ECO:0000256" key="4">
    <source>
        <dbReference type="SAM" id="Phobius"/>
    </source>
</evidence>
<dbReference type="Pfam" id="PF00535">
    <property type="entry name" value="Glycos_transf_2"/>
    <property type="match status" value="1"/>
</dbReference>